<evidence type="ECO:0000259" key="4">
    <source>
        <dbReference type="PROSITE" id="PS50102"/>
    </source>
</evidence>
<evidence type="ECO:0000313" key="6">
    <source>
        <dbReference type="Proteomes" id="UP000242180"/>
    </source>
</evidence>
<dbReference type="FunCoup" id="A0A1X2HGM0">
    <property type="interactions" value="671"/>
</dbReference>
<dbReference type="SMART" id="SM00360">
    <property type="entry name" value="RRM"/>
    <property type="match status" value="1"/>
</dbReference>
<feature type="region of interest" description="Disordered" evidence="3">
    <location>
        <begin position="24"/>
        <end position="99"/>
    </location>
</feature>
<feature type="domain" description="RRM" evidence="4">
    <location>
        <begin position="101"/>
        <end position="177"/>
    </location>
</feature>
<evidence type="ECO:0000256" key="2">
    <source>
        <dbReference type="PROSITE-ProRule" id="PRU00176"/>
    </source>
</evidence>
<dbReference type="Pfam" id="PF00076">
    <property type="entry name" value="RRM_1"/>
    <property type="match status" value="1"/>
</dbReference>
<accession>A0A1X2HGM0</accession>
<dbReference type="AlphaFoldDB" id="A0A1X2HGM0"/>
<dbReference type="InterPro" id="IPR035979">
    <property type="entry name" value="RBD_domain_sf"/>
</dbReference>
<dbReference type="Gene3D" id="3.30.70.330">
    <property type="match status" value="1"/>
</dbReference>
<comment type="caution">
    <text evidence="5">The sequence shown here is derived from an EMBL/GenBank/DDBJ whole genome shotgun (WGS) entry which is preliminary data.</text>
</comment>
<feature type="compositionally biased region" description="Basic and acidic residues" evidence="3">
    <location>
        <begin position="52"/>
        <end position="88"/>
    </location>
</feature>
<keyword evidence="6" id="KW-1185">Reference proteome</keyword>
<name>A0A1X2HGM0_SYNRA</name>
<gene>
    <name evidence="5" type="ORF">BCR43DRAFT_490865</name>
</gene>
<organism evidence="5 6">
    <name type="scientific">Syncephalastrum racemosum</name>
    <name type="common">Filamentous fungus</name>
    <dbReference type="NCBI Taxonomy" id="13706"/>
    <lineage>
        <taxon>Eukaryota</taxon>
        <taxon>Fungi</taxon>
        <taxon>Fungi incertae sedis</taxon>
        <taxon>Mucoromycota</taxon>
        <taxon>Mucoromycotina</taxon>
        <taxon>Mucoromycetes</taxon>
        <taxon>Mucorales</taxon>
        <taxon>Syncephalastraceae</taxon>
        <taxon>Syncephalastrum</taxon>
    </lineage>
</organism>
<proteinExistence type="predicted"/>
<dbReference type="InterPro" id="IPR012677">
    <property type="entry name" value="Nucleotide-bd_a/b_plait_sf"/>
</dbReference>
<dbReference type="OrthoDB" id="48651at2759"/>
<dbReference type="PANTHER" id="PTHR23236">
    <property type="entry name" value="EUKARYOTIC TRANSLATION INITIATION FACTOR 4B/4H"/>
    <property type="match status" value="1"/>
</dbReference>
<dbReference type="STRING" id="13706.A0A1X2HGM0"/>
<dbReference type="InParanoid" id="A0A1X2HGM0"/>
<feature type="compositionally biased region" description="Basic and acidic residues" evidence="3">
    <location>
        <begin position="220"/>
        <end position="235"/>
    </location>
</feature>
<protein>
    <recommendedName>
        <fullName evidence="4">RRM domain-containing protein</fullName>
    </recommendedName>
</protein>
<dbReference type="PROSITE" id="PS50102">
    <property type="entry name" value="RRM"/>
    <property type="match status" value="1"/>
</dbReference>
<feature type="compositionally biased region" description="Basic and acidic residues" evidence="3">
    <location>
        <begin position="243"/>
        <end position="273"/>
    </location>
</feature>
<dbReference type="PANTHER" id="PTHR23236:SF2">
    <property type="entry name" value="EUKARYOTIC TRANSLATION INITIATION FACTOR 4B"/>
    <property type="match status" value="1"/>
</dbReference>
<keyword evidence="1 2" id="KW-0694">RNA-binding</keyword>
<sequence>MSGKKKQTQKMSLSDFLADESSGSWADEMASLPSAPAASKEEALNDGFSSQRGDRFDRERDFDRGRSGDRGGFERRDRFTSPRSERFAPRAPVELPTEPPFTCHVANLSFDANEDDLADFFAQTKIANIRILRDRDEQRSKGFGYVEFEDLDSLKAALELSGESLQGRTIRVSVAEPPRGRVDRAPREPDRTDVSSWRRDGPVALPERQSRGGFRGGRGGFDRQDRGFERRERDTSWSGGAFSKREGEGRFGRNAPAERPRLNLKPRTSDAPKDTGASSGSKASPFGAARPVDTDTALKRVEEKLSKTTIDEPKSEKPSGQEP</sequence>
<dbReference type="EMBL" id="MCGN01000004">
    <property type="protein sequence ID" value="ORY98094.1"/>
    <property type="molecule type" value="Genomic_DNA"/>
</dbReference>
<evidence type="ECO:0000256" key="1">
    <source>
        <dbReference type="ARBA" id="ARBA00022884"/>
    </source>
</evidence>
<feature type="compositionally biased region" description="Basic and acidic residues" evidence="3">
    <location>
        <begin position="178"/>
        <end position="201"/>
    </location>
</feature>
<feature type="region of interest" description="Disordered" evidence="3">
    <location>
        <begin position="176"/>
        <end position="323"/>
    </location>
</feature>
<dbReference type="SUPFAM" id="SSF54928">
    <property type="entry name" value="RNA-binding domain, RBD"/>
    <property type="match status" value="1"/>
</dbReference>
<dbReference type="OMA" id="GPEDRGM"/>
<dbReference type="InterPro" id="IPR000504">
    <property type="entry name" value="RRM_dom"/>
</dbReference>
<dbReference type="GO" id="GO:0003723">
    <property type="term" value="F:RNA binding"/>
    <property type="evidence" value="ECO:0007669"/>
    <property type="project" value="UniProtKB-UniRule"/>
</dbReference>
<evidence type="ECO:0000313" key="5">
    <source>
        <dbReference type="EMBL" id="ORY98094.1"/>
    </source>
</evidence>
<feature type="compositionally biased region" description="Basic and acidic residues" evidence="3">
    <location>
        <begin position="292"/>
        <end position="323"/>
    </location>
</feature>
<reference evidence="5 6" key="1">
    <citation type="submission" date="2016-07" db="EMBL/GenBank/DDBJ databases">
        <title>Pervasive Adenine N6-methylation of Active Genes in Fungi.</title>
        <authorList>
            <consortium name="DOE Joint Genome Institute"/>
            <person name="Mondo S.J."/>
            <person name="Dannebaum R.O."/>
            <person name="Kuo R.C."/>
            <person name="Labutti K."/>
            <person name="Haridas S."/>
            <person name="Kuo A."/>
            <person name="Salamov A."/>
            <person name="Ahrendt S.R."/>
            <person name="Lipzen A."/>
            <person name="Sullivan W."/>
            <person name="Andreopoulos W.B."/>
            <person name="Clum A."/>
            <person name="Lindquist E."/>
            <person name="Daum C."/>
            <person name="Ramamoorthy G.K."/>
            <person name="Gryganskyi A."/>
            <person name="Culley D."/>
            <person name="Magnuson J.K."/>
            <person name="James T.Y."/>
            <person name="O'Malley M.A."/>
            <person name="Stajich J.E."/>
            <person name="Spatafora J.W."/>
            <person name="Visel A."/>
            <person name="Grigoriev I.V."/>
        </authorList>
    </citation>
    <scope>NUCLEOTIDE SEQUENCE [LARGE SCALE GENOMIC DNA]</scope>
    <source>
        <strain evidence="5 6">NRRL 2496</strain>
    </source>
</reference>
<dbReference type="Proteomes" id="UP000242180">
    <property type="component" value="Unassembled WGS sequence"/>
</dbReference>
<evidence type="ECO:0000256" key="3">
    <source>
        <dbReference type="SAM" id="MobiDB-lite"/>
    </source>
</evidence>